<evidence type="ECO:0000256" key="3">
    <source>
        <dbReference type="ARBA" id="ARBA00022448"/>
    </source>
</evidence>
<evidence type="ECO:0000313" key="12">
    <source>
        <dbReference type="Proteomes" id="UP000076837"/>
    </source>
</evidence>
<dbReference type="GO" id="GO:0005227">
    <property type="term" value="F:calcium-activated cation channel activity"/>
    <property type="evidence" value="ECO:0007669"/>
    <property type="project" value="InterPro"/>
</dbReference>
<dbReference type="GO" id="GO:0005886">
    <property type="term" value="C:plasma membrane"/>
    <property type="evidence" value="ECO:0007669"/>
    <property type="project" value="TreeGrafter"/>
</dbReference>
<comment type="similarity">
    <text evidence="2">Belongs to the CSC1 (TC 1.A.17) family.</text>
</comment>
<evidence type="ECO:0000256" key="7">
    <source>
        <dbReference type="SAM" id="Phobius"/>
    </source>
</evidence>
<protein>
    <submittedName>
        <fullName evidence="11">Membrane protein</fullName>
    </submittedName>
</protein>
<comment type="subcellular location">
    <subcellularLocation>
        <location evidence="1">Membrane</location>
        <topology evidence="1">Multi-pass membrane protein</topology>
    </subcellularLocation>
</comment>
<evidence type="ECO:0000256" key="6">
    <source>
        <dbReference type="ARBA" id="ARBA00023136"/>
    </source>
</evidence>
<dbReference type="AlphaFoldDB" id="A0A163F3N4"/>
<sequence>MGESFGKSFAKAQQLHGISLSSFLASVSLSAVIFTLEVLLFLIIRKRFPDLYTTVPEDADTTRTTWKRHVVANFVRFDRRHKHFDRYFFRRYLRSLILIFTPAALLITPVLVPLNYTNGKGAVLGVSGLDALGWSNVGLDQADRYWAHLLSELAFYVATRQHLPYAALCTILINSIPDDWMSEKALTSQLKVFPGNITAISFNRDYSAISRLAERRERLARALETAEISNIRKACRVGVQKRSKKSSLLREPRRSNDESRNLLNIFAWLRLEKVNTTMVYREELRETAEKMNSYRAALKKFPLLRSAFVTFANPLAAHIACQAVIHTSVGYMTPRTMPLSVDDVVWNNVSITWRDRTMRTVLSNMLIVATATACVIPVALAGLLSQIIYITQAVSWLSWINELPQSFLGLLQGVLPPTLVAILIKGFVVVLNYLVRKQGISSRSHIDLKIQDYYFCFLFFQVTLVVSLSAGLTAIVNEMAHGASLAATLAKNLPKASNYFLSYILLQALSISANSLLRMDRLIGKFILGPIFNKSVTQMIIRRRGQDLEWGTFLPVFTNLSCIALDSIDPNMAWHANRDDEVLIKDSRIPVSSSIMAQISPEFHKLFTTQHGSLRKSIKLPNEDPVAFGMICESAHGSFIPHDHISLQTLANMAGAIQRYEIPATSQVYHTVEFSFAVHAFRLGTLATIELLKLLGVAKALSSTKYKKLLEDVFFQYPLQFEALPIEQITGGFETDCAILANLKLRGAACRAQVASTLLNSLGDDRTLHQQEKIGLAVWILKDSLSLQEVSTRLRGVRSAADHHREQLLEASGAINEATADINHYVRTTIGEARGAEERHKKDVMTLDQRHKVKRLEIQIAEGGRMPRDSFDADGSSSGTDFEDIEAYAGSLREWYDGLQFDDNNSVSSVQTI</sequence>
<evidence type="ECO:0000256" key="1">
    <source>
        <dbReference type="ARBA" id="ARBA00004141"/>
    </source>
</evidence>
<dbReference type="Pfam" id="PF02714">
    <property type="entry name" value="RSN1_7TM"/>
    <property type="match status" value="1"/>
</dbReference>
<dbReference type="EMBL" id="JYNV01000175">
    <property type="protein sequence ID" value="KZM24124.1"/>
    <property type="molecule type" value="Genomic_DNA"/>
</dbReference>
<feature type="transmembrane region" description="Helical" evidence="7">
    <location>
        <begin position="366"/>
        <end position="390"/>
    </location>
</feature>
<evidence type="ECO:0000259" key="8">
    <source>
        <dbReference type="Pfam" id="PF02714"/>
    </source>
</evidence>
<evidence type="ECO:0000256" key="5">
    <source>
        <dbReference type="ARBA" id="ARBA00022989"/>
    </source>
</evidence>
<dbReference type="InterPro" id="IPR027815">
    <property type="entry name" value="CSC1/OSCA1-like_cyt"/>
</dbReference>
<comment type="caution">
    <text evidence="11">The sequence shown here is derived from an EMBL/GenBank/DDBJ whole genome shotgun (WGS) entry which is preliminary data.</text>
</comment>
<feature type="transmembrane region" description="Helical" evidence="7">
    <location>
        <begin position="454"/>
        <end position="476"/>
    </location>
</feature>
<dbReference type="PANTHER" id="PTHR13018">
    <property type="entry name" value="PROBABLE MEMBRANE PROTEIN DUF221-RELATED"/>
    <property type="match status" value="1"/>
</dbReference>
<evidence type="ECO:0000259" key="9">
    <source>
        <dbReference type="Pfam" id="PF13967"/>
    </source>
</evidence>
<dbReference type="InterPro" id="IPR032880">
    <property type="entry name" value="CSC1/OSCA1-like_N"/>
</dbReference>
<evidence type="ECO:0000256" key="4">
    <source>
        <dbReference type="ARBA" id="ARBA00022692"/>
    </source>
</evidence>
<feature type="transmembrane region" description="Helical" evidence="7">
    <location>
        <begin position="20"/>
        <end position="44"/>
    </location>
</feature>
<feature type="transmembrane region" description="Helical" evidence="7">
    <location>
        <begin position="410"/>
        <end position="434"/>
    </location>
</feature>
<feature type="domain" description="CSC1/OSCA1-like N-terminal transmembrane" evidence="9">
    <location>
        <begin position="22"/>
        <end position="157"/>
    </location>
</feature>
<keyword evidence="5 7" id="KW-1133">Transmembrane helix</keyword>
<proteinExistence type="inferred from homology"/>
<dbReference type="Proteomes" id="UP000076837">
    <property type="component" value="Unassembled WGS sequence"/>
</dbReference>
<dbReference type="Pfam" id="PF13967">
    <property type="entry name" value="RSN1_TM"/>
    <property type="match status" value="1"/>
</dbReference>
<organism evidence="11 12">
    <name type="scientific">Didymella rabiei</name>
    <name type="common">Chickpea ascochyta blight fungus</name>
    <name type="synonym">Mycosphaerella rabiei</name>
    <dbReference type="NCBI Taxonomy" id="5454"/>
    <lineage>
        <taxon>Eukaryota</taxon>
        <taxon>Fungi</taxon>
        <taxon>Dikarya</taxon>
        <taxon>Ascomycota</taxon>
        <taxon>Pezizomycotina</taxon>
        <taxon>Dothideomycetes</taxon>
        <taxon>Pleosporomycetidae</taxon>
        <taxon>Pleosporales</taxon>
        <taxon>Pleosporineae</taxon>
        <taxon>Didymellaceae</taxon>
        <taxon>Ascochyta</taxon>
    </lineage>
</organism>
<evidence type="ECO:0000259" key="10">
    <source>
        <dbReference type="Pfam" id="PF14703"/>
    </source>
</evidence>
<gene>
    <name evidence="11" type="ORF">ST47_g4742</name>
</gene>
<dbReference type="PANTHER" id="PTHR13018:SF20">
    <property type="entry name" value="SPORULATION-SPECIFIC PROTEIN 75"/>
    <property type="match status" value="1"/>
</dbReference>
<feature type="domain" description="CSC1/OSCA1-like cytosolic" evidence="10">
    <location>
        <begin position="170"/>
        <end position="348"/>
    </location>
</feature>
<keyword evidence="6 7" id="KW-0472">Membrane</keyword>
<dbReference type="Pfam" id="PF14703">
    <property type="entry name" value="PHM7_cyt"/>
    <property type="match status" value="1"/>
</dbReference>
<dbReference type="InterPro" id="IPR045122">
    <property type="entry name" value="Csc1-like"/>
</dbReference>
<name>A0A163F3N4_DIDRA</name>
<keyword evidence="12" id="KW-1185">Reference proteome</keyword>
<keyword evidence="4 7" id="KW-0812">Transmembrane</keyword>
<accession>A0A163F3N4</accession>
<evidence type="ECO:0000313" key="11">
    <source>
        <dbReference type="EMBL" id="KZM24124.1"/>
    </source>
</evidence>
<feature type="domain" description="CSC1/OSCA1-like 7TM region" evidence="8">
    <location>
        <begin position="360"/>
        <end position="565"/>
    </location>
</feature>
<dbReference type="InterPro" id="IPR003864">
    <property type="entry name" value="CSC1/OSCA1-like_7TM"/>
</dbReference>
<reference evidence="11 12" key="1">
    <citation type="journal article" date="2016" name="Sci. Rep.">
        <title>Draft genome sequencing and secretome analysis of fungal phytopathogen Ascochyta rabiei provides insight into the necrotrophic effector repertoire.</title>
        <authorList>
            <person name="Verma S."/>
            <person name="Gazara R.K."/>
            <person name="Nizam S."/>
            <person name="Parween S."/>
            <person name="Chattopadhyay D."/>
            <person name="Verma P.K."/>
        </authorList>
    </citation>
    <scope>NUCLEOTIDE SEQUENCE [LARGE SCALE GENOMIC DNA]</scope>
    <source>
        <strain evidence="11 12">ArDII</strain>
    </source>
</reference>
<evidence type="ECO:0000256" key="2">
    <source>
        <dbReference type="ARBA" id="ARBA00007779"/>
    </source>
</evidence>
<keyword evidence="3" id="KW-0813">Transport</keyword>
<feature type="transmembrane region" description="Helical" evidence="7">
    <location>
        <begin position="96"/>
        <end position="116"/>
    </location>
</feature>